<keyword evidence="4" id="KW-1185">Reference proteome</keyword>
<gene>
    <name evidence="3" type="ORF">PACLA_8A053082</name>
</gene>
<feature type="domain" description="Reverse transcriptase/retrotransposon-derived protein RNase H-like" evidence="2">
    <location>
        <begin position="268"/>
        <end position="362"/>
    </location>
</feature>
<dbReference type="CDD" id="cd01647">
    <property type="entry name" value="RT_LTR"/>
    <property type="match status" value="1"/>
</dbReference>
<dbReference type="InterPro" id="IPR043128">
    <property type="entry name" value="Rev_trsase/Diguanyl_cyclase"/>
</dbReference>
<dbReference type="SUPFAM" id="SSF56672">
    <property type="entry name" value="DNA/RNA polymerases"/>
    <property type="match status" value="1"/>
</dbReference>
<dbReference type="InterPro" id="IPR050951">
    <property type="entry name" value="Retrovirus_Pol_polyprotein"/>
</dbReference>
<reference evidence="3" key="1">
    <citation type="submission" date="2020-04" db="EMBL/GenBank/DDBJ databases">
        <authorList>
            <person name="Alioto T."/>
            <person name="Alioto T."/>
            <person name="Gomez Garrido J."/>
        </authorList>
    </citation>
    <scope>NUCLEOTIDE SEQUENCE</scope>
    <source>
        <strain evidence="3">A484AB</strain>
    </source>
</reference>
<sequence length="490" mass="56799">MDVCGHTTLLCEYKEKMYVLRFYVIDSDECPILGLKACQELNLIQRVNEMKLTTTESIMQEYADVFDNKTLGCLPENSCRYTQYRCRYMQHLGVIEPVEEPTDWVSSMVTITEPNKTRICLDPRDLNNTIKREHYPMPTIEEIVSRLPQATVFSPLDATCGYWQIPVDEKSSKLLTFNTPYGRFRFRRLPFGISSASEVFQRTMNQLFGDIKGCEIIVDDILIWGRDEVEHDDRECLLKVLERARKNFVAQNTSVIRDLIKERNEWTWQPEHQKCFDDLKTACSSQPTLVYYDVNKPVKISCDSSQYGLGAVCLQDEKPVAYPSRTLNDTEKRYAQIEKDLLEIVYACERFHQYVYGRTVQIESDHKPLESIFQKPLYQSPLRLQRMLLKLQRYDLKVTYKKGTQLHIADTLSRACLNNTDQETEFEDLTVHPTIPFSAEKSEQLKAATLADPTLTALRKKILEGWPNEKRAVDPSITGTSLKHFLSTTT</sequence>
<dbReference type="Pfam" id="PF17919">
    <property type="entry name" value="RT_RNaseH_2"/>
    <property type="match status" value="1"/>
</dbReference>
<dbReference type="OrthoDB" id="5986544at2759"/>
<evidence type="ECO:0000313" key="3">
    <source>
        <dbReference type="EMBL" id="CAB4039680.1"/>
    </source>
</evidence>
<dbReference type="Gene3D" id="3.10.10.10">
    <property type="entry name" value="HIV Type 1 Reverse Transcriptase, subunit A, domain 1"/>
    <property type="match status" value="1"/>
</dbReference>
<protein>
    <submittedName>
        <fullName evidence="3">Uncharacterized protein</fullName>
    </submittedName>
</protein>
<dbReference type="InterPro" id="IPR043502">
    <property type="entry name" value="DNA/RNA_pol_sf"/>
</dbReference>
<evidence type="ECO:0000259" key="2">
    <source>
        <dbReference type="Pfam" id="PF17919"/>
    </source>
</evidence>
<dbReference type="AlphaFoldDB" id="A0A6S7KCH1"/>
<dbReference type="InterPro" id="IPR041577">
    <property type="entry name" value="RT_RNaseH_2"/>
</dbReference>
<dbReference type="Gene3D" id="3.10.20.370">
    <property type="match status" value="1"/>
</dbReference>
<comment type="caution">
    <text evidence="3">The sequence shown here is derived from an EMBL/GenBank/DDBJ whole genome shotgun (WGS) entry which is preliminary data.</text>
</comment>
<organism evidence="3 4">
    <name type="scientific">Paramuricea clavata</name>
    <name type="common">Red gorgonian</name>
    <name type="synonym">Violescent sea-whip</name>
    <dbReference type="NCBI Taxonomy" id="317549"/>
    <lineage>
        <taxon>Eukaryota</taxon>
        <taxon>Metazoa</taxon>
        <taxon>Cnidaria</taxon>
        <taxon>Anthozoa</taxon>
        <taxon>Octocorallia</taxon>
        <taxon>Malacalcyonacea</taxon>
        <taxon>Plexauridae</taxon>
        <taxon>Paramuricea</taxon>
    </lineage>
</organism>
<dbReference type="Gene3D" id="3.30.70.270">
    <property type="match status" value="1"/>
</dbReference>
<dbReference type="EMBL" id="CACRXK020025718">
    <property type="protein sequence ID" value="CAB4039680.1"/>
    <property type="molecule type" value="Genomic_DNA"/>
</dbReference>
<feature type="domain" description="Reverse transcriptase" evidence="1">
    <location>
        <begin position="115"/>
        <end position="248"/>
    </location>
</feature>
<proteinExistence type="predicted"/>
<accession>A0A6S7KCH1</accession>
<dbReference type="Pfam" id="PF00078">
    <property type="entry name" value="RVT_1"/>
    <property type="match status" value="1"/>
</dbReference>
<name>A0A6S7KCH1_PARCT</name>
<dbReference type="Proteomes" id="UP001152795">
    <property type="component" value="Unassembled WGS sequence"/>
</dbReference>
<evidence type="ECO:0000313" key="4">
    <source>
        <dbReference type="Proteomes" id="UP001152795"/>
    </source>
</evidence>
<dbReference type="FunFam" id="3.10.20.370:FF:000001">
    <property type="entry name" value="Retrovirus-related Pol polyprotein from transposon 17.6-like protein"/>
    <property type="match status" value="1"/>
</dbReference>
<dbReference type="CDD" id="cd09274">
    <property type="entry name" value="RNase_HI_RT_Ty3"/>
    <property type="match status" value="1"/>
</dbReference>
<dbReference type="PANTHER" id="PTHR37984:SF8">
    <property type="entry name" value="CCHC-TYPE DOMAIN-CONTAINING PROTEIN"/>
    <property type="match status" value="1"/>
</dbReference>
<dbReference type="PANTHER" id="PTHR37984">
    <property type="entry name" value="PROTEIN CBG26694"/>
    <property type="match status" value="1"/>
</dbReference>
<evidence type="ECO:0000259" key="1">
    <source>
        <dbReference type="Pfam" id="PF00078"/>
    </source>
</evidence>
<dbReference type="InterPro" id="IPR000477">
    <property type="entry name" value="RT_dom"/>
</dbReference>